<keyword evidence="3" id="KW-0808">Transferase</keyword>
<reference evidence="3 4" key="1">
    <citation type="submission" date="2020-08" db="EMBL/GenBank/DDBJ databases">
        <title>Sequencing the genomes of 1000 actinobacteria strains.</title>
        <authorList>
            <person name="Klenk H.-P."/>
        </authorList>
    </citation>
    <scope>NUCLEOTIDE SEQUENCE [LARGE SCALE GENOMIC DNA]</scope>
    <source>
        <strain evidence="3 4">DSM 43675</strain>
    </source>
</reference>
<dbReference type="AlphaFoldDB" id="A0A7X0FY99"/>
<dbReference type="RefSeq" id="WP_230298842.1">
    <property type="nucleotide sequence ID" value="NZ_JACHMQ010000001.1"/>
</dbReference>
<dbReference type="InterPro" id="IPR029044">
    <property type="entry name" value="Nucleotide-diphossugar_trans"/>
</dbReference>
<sequence length="228" mass="24322">MIDVVLPCLNEAEALPWVLDRMPEGFRALVVDNASTDDSARVAADRGARVVAAPQRGFGAACHAGLRAAETEVVCVMDADASLDPADLPRLVAALGALSPPTLSPGLPPPGLVLGRRRPTGPGAWPPHARLGNAVLARSLNRRAGTRLRDLGPMRAARRDALLALGLRDRRFGYPLEMVLRAARAGWRIGEIDVPYRPRTGDSKVTGTLGGTVRAVRDMRRVLAEVAR</sequence>
<comment type="similarity">
    <text evidence="1">Belongs to the glycosyltransferase 2 family.</text>
</comment>
<dbReference type="Proteomes" id="UP000546324">
    <property type="component" value="Unassembled WGS sequence"/>
</dbReference>
<dbReference type="SUPFAM" id="SSF53448">
    <property type="entry name" value="Nucleotide-diphospho-sugar transferases"/>
    <property type="match status" value="1"/>
</dbReference>
<proteinExistence type="inferred from homology"/>
<evidence type="ECO:0000256" key="1">
    <source>
        <dbReference type="ARBA" id="ARBA00006739"/>
    </source>
</evidence>
<dbReference type="PANTHER" id="PTHR48090">
    <property type="entry name" value="UNDECAPRENYL-PHOSPHATE 4-DEOXY-4-FORMAMIDO-L-ARABINOSE TRANSFERASE-RELATED"/>
    <property type="match status" value="1"/>
</dbReference>
<dbReference type="InterPro" id="IPR001173">
    <property type="entry name" value="Glyco_trans_2-like"/>
</dbReference>
<feature type="domain" description="Glycosyltransferase 2-like" evidence="2">
    <location>
        <begin position="4"/>
        <end position="96"/>
    </location>
</feature>
<protein>
    <submittedName>
        <fullName evidence="3">Glycosyltransferase involved in cell wall biosynthesis</fullName>
    </submittedName>
</protein>
<evidence type="ECO:0000313" key="4">
    <source>
        <dbReference type="Proteomes" id="UP000546324"/>
    </source>
</evidence>
<name>A0A7X0FY99_9ACTN</name>
<dbReference type="PANTHER" id="PTHR48090:SF7">
    <property type="entry name" value="RFBJ PROTEIN"/>
    <property type="match status" value="1"/>
</dbReference>
<dbReference type="InterPro" id="IPR050256">
    <property type="entry name" value="Glycosyltransferase_2"/>
</dbReference>
<evidence type="ECO:0000313" key="3">
    <source>
        <dbReference type="EMBL" id="MBB6395036.1"/>
    </source>
</evidence>
<organism evidence="3 4">
    <name type="scientific">Actinomadura coerulea</name>
    <dbReference type="NCBI Taxonomy" id="46159"/>
    <lineage>
        <taxon>Bacteria</taxon>
        <taxon>Bacillati</taxon>
        <taxon>Actinomycetota</taxon>
        <taxon>Actinomycetes</taxon>
        <taxon>Streptosporangiales</taxon>
        <taxon>Thermomonosporaceae</taxon>
        <taxon>Actinomadura</taxon>
    </lineage>
</organism>
<evidence type="ECO:0000259" key="2">
    <source>
        <dbReference type="Pfam" id="PF00535"/>
    </source>
</evidence>
<dbReference type="Gene3D" id="3.90.550.10">
    <property type="entry name" value="Spore Coat Polysaccharide Biosynthesis Protein SpsA, Chain A"/>
    <property type="match status" value="1"/>
</dbReference>
<dbReference type="GO" id="GO:0016740">
    <property type="term" value="F:transferase activity"/>
    <property type="evidence" value="ECO:0007669"/>
    <property type="project" value="UniProtKB-KW"/>
</dbReference>
<accession>A0A7X0FY99</accession>
<keyword evidence="4" id="KW-1185">Reference proteome</keyword>
<dbReference type="CDD" id="cd04179">
    <property type="entry name" value="DPM_DPG-synthase_like"/>
    <property type="match status" value="1"/>
</dbReference>
<dbReference type="EMBL" id="JACHMQ010000001">
    <property type="protein sequence ID" value="MBB6395036.1"/>
    <property type="molecule type" value="Genomic_DNA"/>
</dbReference>
<comment type="caution">
    <text evidence="3">The sequence shown here is derived from an EMBL/GenBank/DDBJ whole genome shotgun (WGS) entry which is preliminary data.</text>
</comment>
<dbReference type="Pfam" id="PF00535">
    <property type="entry name" value="Glycos_transf_2"/>
    <property type="match status" value="1"/>
</dbReference>
<gene>
    <name evidence="3" type="ORF">BKA00_001950</name>
</gene>